<dbReference type="RefSeq" id="WP_006928232.1">
    <property type="nucleotide sequence ID" value="NZ_CM001402.1"/>
</dbReference>
<protein>
    <submittedName>
        <fullName evidence="5">APHP domain protein</fullName>
    </submittedName>
    <submittedName>
        <fullName evidence="4">Por secretion system C-terminal sorting domain-containing protein</fullName>
    </submittedName>
</protein>
<dbReference type="AlphaFoldDB" id="H1XQL6"/>
<dbReference type="Pfam" id="PF07705">
    <property type="entry name" value="CARDB"/>
    <property type="match status" value="1"/>
</dbReference>
<feature type="domain" description="CARDB" evidence="2">
    <location>
        <begin position="408"/>
        <end position="517"/>
    </location>
</feature>
<proteinExistence type="predicted"/>
<dbReference type="NCBIfam" id="TIGR04183">
    <property type="entry name" value="Por_Secre_tail"/>
    <property type="match status" value="1"/>
</dbReference>
<dbReference type="InterPro" id="IPR026444">
    <property type="entry name" value="Secre_tail"/>
</dbReference>
<keyword evidence="1" id="KW-0732">Signal</keyword>
<dbReference type="InterPro" id="IPR013783">
    <property type="entry name" value="Ig-like_fold"/>
</dbReference>
<evidence type="ECO:0000259" key="3">
    <source>
        <dbReference type="Pfam" id="PF18962"/>
    </source>
</evidence>
<reference evidence="5 6" key="1">
    <citation type="submission" date="2011-09" db="EMBL/GenBank/DDBJ databases">
        <title>The permanent draft genome of Caldithrix abyssi DSM 13497.</title>
        <authorList>
            <consortium name="US DOE Joint Genome Institute (JGI-PGF)"/>
            <person name="Lucas S."/>
            <person name="Han J."/>
            <person name="Lapidus A."/>
            <person name="Bruce D."/>
            <person name="Goodwin L."/>
            <person name="Pitluck S."/>
            <person name="Peters L."/>
            <person name="Kyrpides N."/>
            <person name="Mavromatis K."/>
            <person name="Ivanova N."/>
            <person name="Mikhailova N."/>
            <person name="Chertkov O."/>
            <person name="Detter J.C."/>
            <person name="Tapia R."/>
            <person name="Han C."/>
            <person name="Land M."/>
            <person name="Hauser L."/>
            <person name="Markowitz V."/>
            <person name="Cheng J.-F."/>
            <person name="Hugenholtz P."/>
            <person name="Woyke T."/>
            <person name="Wu D."/>
            <person name="Spring S."/>
            <person name="Brambilla E."/>
            <person name="Klenk H.-P."/>
            <person name="Eisen J.A."/>
        </authorList>
    </citation>
    <scope>NUCLEOTIDE SEQUENCE [LARGE SCALE GENOMIC DNA]</scope>
    <source>
        <strain evidence="5 6">DSM 13497</strain>
    </source>
</reference>
<dbReference type="STRING" id="880073.Cabys_257"/>
<gene>
    <name evidence="4" type="ORF">Cabys_257</name>
    <name evidence="5" type="ORF">Calab_1542</name>
</gene>
<evidence type="ECO:0000313" key="5">
    <source>
        <dbReference type="EMBL" id="EHO41162.1"/>
    </source>
</evidence>
<sequence length="745" mass="81682" precursor="true">MKGFLLLLLLTSFLLAQQQYGGYGTEANATIKSSISTSRMMSVDVQDEFLYTLAGYSFGDVVVFSYFDNSKFIAYDVDGLATDSVVLNRDEFYTFSIPTGTFHIDCNNSFTALTGDPISRSVMGYFAVDESGSPISTHMNTFMPSSEWGGEKFIIFAYEDGTEVTVKNLTDTTTAAAAVLNRGEHLELNNVFSRFLGIRASKPVSALSYADQGYYIPSDNGTFKGQQFFGFSGYIGGWPNGVIVTAYEDNTIFTILNSTTGDTLLSDTLNYGETGSVSTNGDLYWEVQSNKNVTVSNTPYAAWSGSYYYLTRHIDYDGKGIGRHFLVPSISGDFVVYSYADNNNIQVINLNTLDTIYTGALQKGENFSFFSTKAVHQVKSDENVAIFTSYGGSYGADFAPLNYSLTLPDLAISADDIDFDPDTVSNVAGVPFTINATVHNYGYLTAYDVSVQFFDGSPTANNAISSVIVIDSIPSGQSRTLSVDWETPPYPAYHTIYVVIDQQNTIVESSESNNIASRTLIPNDDLLPPLPTVITAPQSVTYNGDSLSFEDFVIGVEVYNSGDVDALNVTSVLRLPPQLSISDGADTLHNFGNIPPKTTYKHSWNIHIDAFPDSNQGAYFYSVVINADNAEEKELKRVLLFEDSTTVDIRDDKALTPAGFSITQNYPNPFNPVTQIQYNLPQSGQVEVAVFDINGRLIKTLASEYQTAGRHQISFNGQDLSSGFYFLTLKLNGKNMGSIRMTLIK</sequence>
<dbReference type="Proteomes" id="UP000004671">
    <property type="component" value="Chromosome"/>
</dbReference>
<dbReference type="Pfam" id="PF18962">
    <property type="entry name" value="Por_Secre_tail"/>
    <property type="match status" value="1"/>
</dbReference>
<evidence type="ECO:0000313" key="4">
    <source>
        <dbReference type="EMBL" id="APF17008.1"/>
    </source>
</evidence>
<dbReference type="EMBL" id="CP018099">
    <property type="protein sequence ID" value="APF17008.1"/>
    <property type="molecule type" value="Genomic_DNA"/>
</dbReference>
<evidence type="ECO:0000259" key="2">
    <source>
        <dbReference type="Pfam" id="PF07705"/>
    </source>
</evidence>
<evidence type="ECO:0000256" key="1">
    <source>
        <dbReference type="SAM" id="SignalP"/>
    </source>
</evidence>
<name>H1XQL6_CALAY</name>
<dbReference type="Gene3D" id="2.60.40.10">
    <property type="entry name" value="Immunoglobulins"/>
    <property type="match status" value="1"/>
</dbReference>
<feature type="chain" id="PRO_5009695241" evidence="1">
    <location>
        <begin position="22"/>
        <end position="745"/>
    </location>
</feature>
<dbReference type="Gene3D" id="2.60.40.4070">
    <property type="match status" value="1"/>
</dbReference>
<feature type="domain" description="Secretion system C-terminal sorting" evidence="3">
    <location>
        <begin position="666"/>
        <end position="734"/>
    </location>
</feature>
<evidence type="ECO:0000313" key="6">
    <source>
        <dbReference type="Proteomes" id="UP000004671"/>
    </source>
</evidence>
<accession>H1XQL6</accession>
<dbReference type="eggNOG" id="COG0708">
    <property type="taxonomic scope" value="Bacteria"/>
</dbReference>
<dbReference type="EMBL" id="CM001402">
    <property type="protein sequence ID" value="EHO41162.1"/>
    <property type="molecule type" value="Genomic_DNA"/>
</dbReference>
<dbReference type="PaxDb" id="880073-Calab_1542"/>
<dbReference type="KEGG" id="caby:Cabys_257"/>
<keyword evidence="6" id="KW-1185">Reference proteome</keyword>
<evidence type="ECO:0000313" key="7">
    <source>
        <dbReference type="Proteomes" id="UP000183868"/>
    </source>
</evidence>
<reference evidence="4 7" key="2">
    <citation type="submission" date="2016-11" db="EMBL/GenBank/DDBJ databases">
        <title>Genomic analysis of Caldithrix abyssi and proposal of a novel bacterial phylum Caldithrichaeota.</title>
        <authorList>
            <person name="Kublanov I."/>
            <person name="Sigalova O."/>
            <person name="Gavrilov S."/>
            <person name="Lebedinsky A."/>
            <person name="Ivanova N."/>
            <person name="Daum C."/>
            <person name="Reddy T."/>
            <person name="Klenk H.P."/>
            <person name="Goker M."/>
            <person name="Reva O."/>
            <person name="Miroshnichenko M."/>
            <person name="Kyprides N."/>
            <person name="Woyke T."/>
            <person name="Gelfand M."/>
        </authorList>
    </citation>
    <scope>NUCLEOTIDE SEQUENCE [LARGE SCALE GENOMIC DNA]</scope>
    <source>
        <strain evidence="4 7">LF13</strain>
    </source>
</reference>
<dbReference type="HOGENOM" id="CLU_372875_0_0_0"/>
<organism evidence="5 6">
    <name type="scientific">Caldithrix abyssi DSM 13497</name>
    <dbReference type="NCBI Taxonomy" id="880073"/>
    <lineage>
        <taxon>Bacteria</taxon>
        <taxon>Pseudomonadati</taxon>
        <taxon>Calditrichota</taxon>
        <taxon>Calditrichia</taxon>
        <taxon>Calditrichales</taxon>
        <taxon>Calditrichaceae</taxon>
        <taxon>Caldithrix</taxon>
    </lineage>
</organism>
<dbReference type="OrthoDB" id="5289162at2"/>
<dbReference type="Proteomes" id="UP000183868">
    <property type="component" value="Chromosome"/>
</dbReference>
<feature type="signal peptide" evidence="1">
    <location>
        <begin position="1"/>
        <end position="21"/>
    </location>
</feature>
<dbReference type="InParanoid" id="H1XQL6"/>
<dbReference type="InterPro" id="IPR011635">
    <property type="entry name" value="CARDB"/>
</dbReference>